<keyword evidence="7 13" id="KW-0479">Metal-binding</keyword>
<keyword evidence="9 14" id="KW-0560">Oxidoreductase</keyword>
<evidence type="ECO:0000256" key="2">
    <source>
        <dbReference type="ARBA" id="ARBA00004167"/>
    </source>
</evidence>
<dbReference type="PROSITE" id="PS00086">
    <property type="entry name" value="CYTOCHROME_P450"/>
    <property type="match status" value="1"/>
</dbReference>
<dbReference type="InterPro" id="IPR002401">
    <property type="entry name" value="Cyt_P450_E_grp-I"/>
</dbReference>
<keyword evidence="5 13" id="KW-0349">Heme</keyword>
<dbReference type="FunFam" id="1.10.630.10:FF:000008">
    <property type="entry name" value="Cytochrome P450 71D8"/>
    <property type="match status" value="1"/>
</dbReference>
<dbReference type="GO" id="GO:0004497">
    <property type="term" value="F:monooxygenase activity"/>
    <property type="evidence" value="ECO:0007669"/>
    <property type="project" value="UniProtKB-KW"/>
</dbReference>
<dbReference type="GO" id="GO:0005506">
    <property type="term" value="F:iron ion binding"/>
    <property type="evidence" value="ECO:0007669"/>
    <property type="project" value="InterPro"/>
</dbReference>
<evidence type="ECO:0000256" key="10">
    <source>
        <dbReference type="ARBA" id="ARBA00023004"/>
    </source>
</evidence>
<keyword evidence="12" id="KW-0472">Membrane</keyword>
<dbReference type="UniPathway" id="UPA00711"/>
<evidence type="ECO:0000256" key="14">
    <source>
        <dbReference type="RuleBase" id="RU000461"/>
    </source>
</evidence>
<protein>
    <submittedName>
        <fullName evidence="16">CYP71BE30</fullName>
    </submittedName>
</protein>
<accession>L7TC64</accession>
<keyword evidence="11 14" id="KW-0503">Monooxygenase</keyword>
<sequence length="498" mass="56210">MDLASILSLFSFFLLLLLLVKKGKRSQLPPGPWKLPLIGSLHHLLVGLPHHTLRDLAKKHGSLMHLQLGQVSTVVVTSPRIAKEMFKTHDIMFLDRPFMFAPSIVTYGAKDIVLAPYGEFWRQMRKISTLEVFSAKRVQSFQSVREDEVSMLIESISSMNGSVFNLTKRIFSFMNDLTARVAFGNKCKDQEAFVSMMDQVIKVSGGFGVADLYPSLEIINVISGLKSEMEGIHQKTDEILENIIKEHMQRNNNPNKDVNEEDIVDVLLRLQKDANLGFQLTSDNIKAVLFDIFSGGSETSSTVMDWAICELMKSPTSMEKVQREVRQVLNGKTNIIETDIHELKYLKSVIKETLRLHPPFPLLIPRECRERCEVDGYEIPVGTKIIVNAWAIGRDPQHWKDAEKFVPERFDEGSVDYKGAHFQYIPFGAGRRICPGISLGVANIELALAQLLYHFDWKLPNGVGTDELDMAEAFGLAVRRRKDLYVNATPYKSATGPC</sequence>
<dbReference type="PRINTS" id="PR00385">
    <property type="entry name" value="P450"/>
</dbReference>
<name>L7TC64_SINHE</name>
<evidence type="ECO:0000256" key="12">
    <source>
        <dbReference type="ARBA" id="ARBA00023136"/>
    </source>
</evidence>
<feature type="signal peptide" evidence="15">
    <location>
        <begin position="1"/>
        <end position="25"/>
    </location>
</feature>
<evidence type="ECO:0000256" key="13">
    <source>
        <dbReference type="PIRSR" id="PIRSR602401-1"/>
    </source>
</evidence>
<dbReference type="AlphaFoldDB" id="L7TC64"/>
<evidence type="ECO:0000256" key="6">
    <source>
        <dbReference type="ARBA" id="ARBA00022692"/>
    </source>
</evidence>
<dbReference type="Pfam" id="PF00067">
    <property type="entry name" value="p450"/>
    <property type="match status" value="1"/>
</dbReference>
<comment type="similarity">
    <text evidence="4 14">Belongs to the cytochrome P450 family.</text>
</comment>
<comment type="pathway">
    <text evidence="3">Aromatic compound metabolism; phenylpropanoid biosynthesis.</text>
</comment>
<keyword evidence="6" id="KW-0812">Transmembrane</keyword>
<dbReference type="GO" id="GO:0009699">
    <property type="term" value="P:phenylpropanoid biosynthetic process"/>
    <property type="evidence" value="ECO:0007669"/>
    <property type="project" value="UniProtKB-UniPathway"/>
</dbReference>
<evidence type="ECO:0000313" key="16">
    <source>
        <dbReference type="EMBL" id="AGC29947.1"/>
    </source>
</evidence>
<feature type="chain" id="PRO_5003983553" evidence="15">
    <location>
        <begin position="26"/>
        <end position="498"/>
    </location>
</feature>
<dbReference type="PRINTS" id="PR00463">
    <property type="entry name" value="EP450I"/>
</dbReference>
<dbReference type="GO" id="GO:0016705">
    <property type="term" value="F:oxidoreductase activity, acting on paired donors, with incorporation or reduction of molecular oxygen"/>
    <property type="evidence" value="ECO:0007669"/>
    <property type="project" value="InterPro"/>
</dbReference>
<dbReference type="EMBL" id="KC110991">
    <property type="protein sequence ID" value="AGC29947.1"/>
    <property type="molecule type" value="mRNA"/>
</dbReference>
<evidence type="ECO:0000256" key="11">
    <source>
        <dbReference type="ARBA" id="ARBA00023033"/>
    </source>
</evidence>
<proteinExistence type="evidence at transcript level"/>
<evidence type="ECO:0000256" key="7">
    <source>
        <dbReference type="ARBA" id="ARBA00022723"/>
    </source>
</evidence>
<organism evidence="16">
    <name type="scientific">Sinopodophyllum hexandrum</name>
    <name type="common">Himalayan may apple</name>
    <name type="synonym">Podophyllum hexandrum</name>
    <dbReference type="NCBI Taxonomy" id="93608"/>
    <lineage>
        <taxon>Eukaryota</taxon>
        <taxon>Viridiplantae</taxon>
        <taxon>Streptophyta</taxon>
        <taxon>Embryophyta</taxon>
        <taxon>Tracheophyta</taxon>
        <taxon>Spermatophyta</taxon>
        <taxon>Magnoliopsida</taxon>
        <taxon>Ranunculales</taxon>
        <taxon>Berberidaceae</taxon>
        <taxon>Podophylloideae</taxon>
        <taxon>Podophylleae</taxon>
        <taxon>Sinopodophyllum</taxon>
    </lineage>
</organism>
<keyword evidence="10 13" id="KW-0408">Iron</keyword>
<keyword evidence="8" id="KW-1133">Transmembrane helix</keyword>
<evidence type="ECO:0000256" key="3">
    <source>
        <dbReference type="ARBA" id="ARBA00004928"/>
    </source>
</evidence>
<dbReference type="InterPro" id="IPR017972">
    <property type="entry name" value="Cyt_P450_CS"/>
</dbReference>
<dbReference type="InterPro" id="IPR036396">
    <property type="entry name" value="Cyt_P450_sf"/>
</dbReference>
<comment type="subcellular location">
    <subcellularLocation>
        <location evidence="2">Membrane</location>
        <topology evidence="2">Single-pass membrane protein</topology>
    </subcellularLocation>
</comment>
<dbReference type="GO" id="GO:0020037">
    <property type="term" value="F:heme binding"/>
    <property type="evidence" value="ECO:0007669"/>
    <property type="project" value="InterPro"/>
</dbReference>
<dbReference type="CDD" id="cd11072">
    <property type="entry name" value="CYP71-like"/>
    <property type="match status" value="1"/>
</dbReference>
<evidence type="ECO:0000256" key="15">
    <source>
        <dbReference type="SAM" id="SignalP"/>
    </source>
</evidence>
<evidence type="ECO:0000256" key="1">
    <source>
        <dbReference type="ARBA" id="ARBA00001971"/>
    </source>
</evidence>
<dbReference type="InterPro" id="IPR001128">
    <property type="entry name" value="Cyt_P450"/>
</dbReference>
<dbReference type="GO" id="GO:0016020">
    <property type="term" value="C:membrane"/>
    <property type="evidence" value="ECO:0007669"/>
    <property type="project" value="UniProtKB-SubCell"/>
</dbReference>
<dbReference type="PANTHER" id="PTHR47953">
    <property type="entry name" value="OS08G0105600 PROTEIN"/>
    <property type="match status" value="1"/>
</dbReference>
<evidence type="ECO:0000256" key="9">
    <source>
        <dbReference type="ARBA" id="ARBA00023002"/>
    </source>
</evidence>
<keyword evidence="15" id="KW-0732">Signal</keyword>
<reference evidence="16" key="1">
    <citation type="journal article" date="2013" name="J. Biol. Chem.">
        <title>Next generation sequencing in predicting gene function in podophyllotoxin biosynthesis.</title>
        <authorList>
            <person name="Marques J.V."/>
            <person name="Kim K.W."/>
            <person name="Lee C."/>
            <person name="Costa M.A."/>
            <person name="May G.D."/>
            <person name="Crow J.A."/>
            <person name="Davin L.B."/>
            <person name="Lewis N.G."/>
        </authorList>
    </citation>
    <scope>NUCLEOTIDE SEQUENCE</scope>
</reference>
<evidence type="ECO:0000256" key="8">
    <source>
        <dbReference type="ARBA" id="ARBA00022989"/>
    </source>
</evidence>
<dbReference type="SUPFAM" id="SSF48264">
    <property type="entry name" value="Cytochrome P450"/>
    <property type="match status" value="1"/>
</dbReference>
<evidence type="ECO:0000256" key="5">
    <source>
        <dbReference type="ARBA" id="ARBA00022617"/>
    </source>
</evidence>
<dbReference type="Gene3D" id="1.10.630.10">
    <property type="entry name" value="Cytochrome P450"/>
    <property type="match status" value="1"/>
</dbReference>
<dbReference type="InterPro" id="IPR052306">
    <property type="entry name" value="CYP450_71D"/>
</dbReference>
<feature type="binding site" description="axial binding residue" evidence="13">
    <location>
        <position position="434"/>
    </location>
    <ligand>
        <name>heme</name>
        <dbReference type="ChEBI" id="CHEBI:30413"/>
    </ligand>
    <ligandPart>
        <name>Fe</name>
        <dbReference type="ChEBI" id="CHEBI:18248"/>
    </ligandPart>
</feature>
<dbReference type="PANTHER" id="PTHR47953:SF19">
    <property type="entry name" value="OS06G0641600 PROTEIN"/>
    <property type="match status" value="1"/>
</dbReference>
<evidence type="ECO:0000256" key="4">
    <source>
        <dbReference type="ARBA" id="ARBA00010617"/>
    </source>
</evidence>
<comment type="cofactor">
    <cofactor evidence="1 13">
        <name>heme</name>
        <dbReference type="ChEBI" id="CHEBI:30413"/>
    </cofactor>
</comment>